<gene>
    <name evidence="4" type="ORF">OIU77_027519</name>
</gene>
<comment type="similarity">
    <text evidence="1 3">Belongs to the enoyl-CoA hydratase/isomerase family.</text>
</comment>
<dbReference type="SUPFAM" id="SSF52096">
    <property type="entry name" value="ClpP/crotonase"/>
    <property type="match status" value="1"/>
</dbReference>
<dbReference type="Proteomes" id="UP001141253">
    <property type="component" value="Chromosome 3"/>
</dbReference>
<evidence type="ECO:0000256" key="2">
    <source>
        <dbReference type="ARBA" id="ARBA00023239"/>
    </source>
</evidence>
<keyword evidence="2" id="KW-0456">Lyase</keyword>
<name>A0ABQ9BUA8_9ROSI</name>
<dbReference type="PANTHER" id="PTHR11941">
    <property type="entry name" value="ENOYL-COA HYDRATASE-RELATED"/>
    <property type="match status" value="1"/>
</dbReference>
<organism evidence="4 5">
    <name type="scientific">Salix suchowensis</name>
    <dbReference type="NCBI Taxonomy" id="1278906"/>
    <lineage>
        <taxon>Eukaryota</taxon>
        <taxon>Viridiplantae</taxon>
        <taxon>Streptophyta</taxon>
        <taxon>Embryophyta</taxon>
        <taxon>Tracheophyta</taxon>
        <taxon>Spermatophyta</taxon>
        <taxon>Magnoliopsida</taxon>
        <taxon>eudicotyledons</taxon>
        <taxon>Gunneridae</taxon>
        <taxon>Pentapetalae</taxon>
        <taxon>rosids</taxon>
        <taxon>fabids</taxon>
        <taxon>Malpighiales</taxon>
        <taxon>Salicaceae</taxon>
        <taxon>Saliceae</taxon>
        <taxon>Salix</taxon>
    </lineage>
</organism>
<dbReference type="InterPro" id="IPR018376">
    <property type="entry name" value="Enoyl-CoA_hyd/isom_CS"/>
</dbReference>
<dbReference type="Gene3D" id="3.90.226.10">
    <property type="entry name" value="2-enoyl-CoA Hydratase, Chain A, domain 1"/>
    <property type="match status" value="1"/>
</dbReference>
<dbReference type="PANTHER" id="PTHR11941:SF171">
    <property type="entry name" value="SD19268P"/>
    <property type="match status" value="1"/>
</dbReference>
<dbReference type="PROSITE" id="PS00166">
    <property type="entry name" value="ENOYL_COA_HYDRATASE"/>
    <property type="match status" value="1"/>
</dbReference>
<sequence length="310" mass="33704">MGTFTALTRSLGHRCVKSSKSCNLPNPYIYSNGHQYQTHRTLILESLSSETVRLRRLSDSDSGIVEVNLDRPAAKNSIGKEMLRGLRNAFETIESDESAQVVLICSSVPKVFCAGADLKERKTMTPSEVQNFVNSLRSTFSFIEALRVPTVAVIEGVALGGGLEMALSCDLRICGEDAVLGLPETGLAIIPGAGGTQRLPRLVGKSRAKELIFTGRKIGGREAMPMGLANYTVPAGEAHSKALDIAREIIQKGPIAIRMAKKAINEGLEIDLPSALELEEECYEQILNTKDRLEGLKAFAEKRKPSYRGE</sequence>
<dbReference type="CDD" id="cd06558">
    <property type="entry name" value="crotonase-like"/>
    <property type="match status" value="1"/>
</dbReference>
<dbReference type="Gene3D" id="1.10.12.10">
    <property type="entry name" value="Lyase 2-enoyl-coa Hydratase, Chain A, domain 2"/>
    <property type="match status" value="1"/>
</dbReference>
<comment type="caution">
    <text evidence="4">The sequence shown here is derived from an EMBL/GenBank/DDBJ whole genome shotgun (WGS) entry which is preliminary data.</text>
</comment>
<evidence type="ECO:0000256" key="3">
    <source>
        <dbReference type="RuleBase" id="RU003707"/>
    </source>
</evidence>
<dbReference type="InterPro" id="IPR001753">
    <property type="entry name" value="Enoyl-CoA_hydra/iso"/>
</dbReference>
<evidence type="ECO:0000313" key="4">
    <source>
        <dbReference type="EMBL" id="KAJ6389193.1"/>
    </source>
</evidence>
<evidence type="ECO:0000256" key="1">
    <source>
        <dbReference type="ARBA" id="ARBA00005254"/>
    </source>
</evidence>
<dbReference type="InterPro" id="IPR029045">
    <property type="entry name" value="ClpP/crotonase-like_dom_sf"/>
</dbReference>
<protein>
    <recommendedName>
        <fullName evidence="6">Methylglutaconyl-CoA hydratase</fullName>
    </recommendedName>
</protein>
<accession>A0ABQ9BUA8</accession>
<proteinExistence type="inferred from homology"/>
<evidence type="ECO:0000313" key="5">
    <source>
        <dbReference type="Proteomes" id="UP001141253"/>
    </source>
</evidence>
<evidence type="ECO:0008006" key="6">
    <source>
        <dbReference type="Google" id="ProtNLM"/>
    </source>
</evidence>
<keyword evidence="5" id="KW-1185">Reference proteome</keyword>
<dbReference type="Pfam" id="PF00378">
    <property type="entry name" value="ECH_1"/>
    <property type="match status" value="1"/>
</dbReference>
<dbReference type="EMBL" id="JAPFFI010000007">
    <property type="protein sequence ID" value="KAJ6389193.1"/>
    <property type="molecule type" value="Genomic_DNA"/>
</dbReference>
<reference evidence="4" key="2">
    <citation type="journal article" date="2023" name="Int. J. Mol. Sci.">
        <title>De Novo Assembly and Annotation of 11 Diverse Shrub Willow (Salix) Genomes Reveals Novel Gene Organization in Sex-Linked Regions.</title>
        <authorList>
            <person name="Hyden B."/>
            <person name="Feng K."/>
            <person name="Yates T.B."/>
            <person name="Jawdy S."/>
            <person name="Cereghino C."/>
            <person name="Smart L.B."/>
            <person name="Muchero W."/>
        </authorList>
    </citation>
    <scope>NUCLEOTIDE SEQUENCE</scope>
    <source>
        <tissue evidence="4">Shoot tip</tissue>
    </source>
</reference>
<dbReference type="InterPro" id="IPR014748">
    <property type="entry name" value="Enoyl-CoA_hydra_C"/>
</dbReference>
<reference evidence="4" key="1">
    <citation type="submission" date="2022-10" db="EMBL/GenBank/DDBJ databases">
        <authorList>
            <person name="Hyden B.L."/>
            <person name="Feng K."/>
            <person name="Yates T."/>
            <person name="Jawdy S."/>
            <person name="Smart L.B."/>
            <person name="Muchero W."/>
        </authorList>
    </citation>
    <scope>NUCLEOTIDE SEQUENCE</scope>
    <source>
        <tissue evidence="4">Shoot tip</tissue>
    </source>
</reference>